<dbReference type="Pfam" id="PF00595">
    <property type="entry name" value="PDZ"/>
    <property type="match status" value="1"/>
</dbReference>
<dbReference type="CDD" id="cd06759">
    <property type="entry name" value="PDZ3_PDZD2-PDZ1_hPro-IL-16-like"/>
    <property type="match status" value="1"/>
</dbReference>
<keyword evidence="4" id="KW-1185">Reference proteome</keyword>
<evidence type="ECO:0000313" key="3">
    <source>
        <dbReference type="EMBL" id="KAJ4434628.1"/>
    </source>
</evidence>
<dbReference type="PANTHER" id="PTHR48484:SF2">
    <property type="entry name" value="PRO-INTERLEUKIN-16"/>
    <property type="match status" value="1"/>
</dbReference>
<feature type="compositionally biased region" description="Basic and acidic residues" evidence="1">
    <location>
        <begin position="379"/>
        <end position="391"/>
    </location>
</feature>
<feature type="compositionally biased region" description="Polar residues" evidence="1">
    <location>
        <begin position="115"/>
        <end position="126"/>
    </location>
</feature>
<feature type="compositionally biased region" description="Acidic residues" evidence="1">
    <location>
        <begin position="395"/>
        <end position="409"/>
    </location>
</feature>
<evidence type="ECO:0000256" key="1">
    <source>
        <dbReference type="SAM" id="MobiDB-lite"/>
    </source>
</evidence>
<dbReference type="Gene3D" id="2.30.42.10">
    <property type="match status" value="1"/>
</dbReference>
<evidence type="ECO:0000259" key="2">
    <source>
        <dbReference type="PROSITE" id="PS50106"/>
    </source>
</evidence>
<feature type="compositionally biased region" description="Low complexity" evidence="1">
    <location>
        <begin position="209"/>
        <end position="222"/>
    </location>
</feature>
<organism evidence="3 4">
    <name type="scientific">Periplaneta americana</name>
    <name type="common">American cockroach</name>
    <name type="synonym">Blatta americana</name>
    <dbReference type="NCBI Taxonomy" id="6978"/>
    <lineage>
        <taxon>Eukaryota</taxon>
        <taxon>Metazoa</taxon>
        <taxon>Ecdysozoa</taxon>
        <taxon>Arthropoda</taxon>
        <taxon>Hexapoda</taxon>
        <taxon>Insecta</taxon>
        <taxon>Pterygota</taxon>
        <taxon>Neoptera</taxon>
        <taxon>Polyneoptera</taxon>
        <taxon>Dictyoptera</taxon>
        <taxon>Blattodea</taxon>
        <taxon>Blattoidea</taxon>
        <taxon>Blattidae</taxon>
        <taxon>Blattinae</taxon>
        <taxon>Periplaneta</taxon>
    </lineage>
</organism>
<accession>A0ABQ8SKV1</accession>
<feature type="compositionally biased region" description="Basic and acidic residues" evidence="1">
    <location>
        <begin position="169"/>
        <end position="181"/>
    </location>
</feature>
<feature type="compositionally biased region" description="Polar residues" evidence="1">
    <location>
        <begin position="182"/>
        <end position="197"/>
    </location>
</feature>
<feature type="region of interest" description="Disordered" evidence="1">
    <location>
        <begin position="302"/>
        <end position="335"/>
    </location>
</feature>
<sequence length="531" mass="58825">LLLHCRVSDLAVLNKSISQRWRRLRRRCSSFTTPSPGPCASSTPTHQCERLLLSTDHAVVVSMPPTAPPRDGPTTPLRSSASSHHIFPEMQQMLRSKLNRLHAGLRKRRAVSVHEMSTSSKTNQPTFYVPSPLAKTSENLHAPDEQDELYRDEFSSQSGPLSLPPYGFRDSDSRGSSENRQRKLSSTCSSGRGTATPPTEDLDGRSTDSNRSTSSSTTSSTRLPRFCKRDDVRLRRKSCSPSPPHGDGWDHGYHSIEAQGDAPAQQRRSRADDQGHRRWSVADPPVEQRSFVIGGSVTCSNGYNTATDSGPTSLPYSGPLDTTQEEEPEENVELRDKQRELIRQLQEALGEKKKQKQLMNGVRRSHRSSGDLVPQRQELTWRTKAAERTDPVDSSAEDEEEEEEEDDEESKFCTLPRNGAGRSAAFTILSVAFTKGPGQKGLGFSIVGGRDSPKGNMGIYVKTVFPHGQAAESGRLKEGDEILAVNGKALHGLSHQEAITVFKEFKSGQIVLHIGRRVPKRRREPLPRPQV</sequence>
<proteinExistence type="predicted"/>
<dbReference type="Proteomes" id="UP001148838">
    <property type="component" value="Unassembled WGS sequence"/>
</dbReference>
<dbReference type="SMART" id="SM00228">
    <property type="entry name" value="PDZ"/>
    <property type="match status" value="1"/>
</dbReference>
<evidence type="ECO:0000313" key="4">
    <source>
        <dbReference type="Proteomes" id="UP001148838"/>
    </source>
</evidence>
<dbReference type="InterPro" id="IPR001478">
    <property type="entry name" value="PDZ"/>
</dbReference>
<gene>
    <name evidence="3" type="ORF">ANN_23191</name>
</gene>
<feature type="non-terminal residue" evidence="3">
    <location>
        <position position="1"/>
    </location>
</feature>
<reference evidence="3 4" key="1">
    <citation type="journal article" date="2022" name="Allergy">
        <title>Genome assembly and annotation of Periplaneta americana reveal a comprehensive cockroach allergen profile.</title>
        <authorList>
            <person name="Wang L."/>
            <person name="Xiong Q."/>
            <person name="Saelim N."/>
            <person name="Wang L."/>
            <person name="Nong W."/>
            <person name="Wan A.T."/>
            <person name="Shi M."/>
            <person name="Liu X."/>
            <person name="Cao Q."/>
            <person name="Hui J.H.L."/>
            <person name="Sookrung N."/>
            <person name="Leung T.F."/>
            <person name="Tungtrongchitr A."/>
            <person name="Tsui S.K.W."/>
        </authorList>
    </citation>
    <scope>NUCLEOTIDE SEQUENCE [LARGE SCALE GENOMIC DNA]</scope>
    <source>
        <strain evidence="3">PWHHKU_190912</strain>
    </source>
</reference>
<dbReference type="InterPro" id="IPR055287">
    <property type="entry name" value="IL-16-like"/>
</dbReference>
<dbReference type="PROSITE" id="PS50106">
    <property type="entry name" value="PDZ"/>
    <property type="match status" value="1"/>
</dbReference>
<dbReference type="EMBL" id="JAJSOF020000025">
    <property type="protein sequence ID" value="KAJ4434628.1"/>
    <property type="molecule type" value="Genomic_DNA"/>
</dbReference>
<feature type="region of interest" description="Disordered" evidence="1">
    <location>
        <begin position="113"/>
        <end position="132"/>
    </location>
</feature>
<dbReference type="SUPFAM" id="SSF50156">
    <property type="entry name" value="PDZ domain-like"/>
    <property type="match status" value="1"/>
</dbReference>
<protein>
    <recommendedName>
        <fullName evidence="2">PDZ domain-containing protein</fullName>
    </recommendedName>
</protein>
<name>A0ABQ8SKV1_PERAM</name>
<feature type="region of interest" description="Disordered" evidence="1">
    <location>
        <begin position="150"/>
        <end position="287"/>
    </location>
</feature>
<feature type="domain" description="PDZ" evidence="2">
    <location>
        <begin position="430"/>
        <end position="504"/>
    </location>
</feature>
<dbReference type="InterPro" id="IPR036034">
    <property type="entry name" value="PDZ_sf"/>
</dbReference>
<feature type="compositionally biased region" description="Polar residues" evidence="1">
    <location>
        <begin position="302"/>
        <end position="315"/>
    </location>
</feature>
<feature type="region of interest" description="Disordered" evidence="1">
    <location>
        <begin position="347"/>
        <end position="417"/>
    </location>
</feature>
<comment type="caution">
    <text evidence="3">The sequence shown here is derived from an EMBL/GenBank/DDBJ whole genome shotgun (WGS) entry which is preliminary data.</text>
</comment>
<dbReference type="PANTHER" id="PTHR48484">
    <property type="entry name" value="PRO-INTERLEUKIN-16"/>
    <property type="match status" value="1"/>
</dbReference>